<dbReference type="Proteomes" id="UP000190935">
    <property type="component" value="Chromosome I"/>
</dbReference>
<protein>
    <submittedName>
        <fullName evidence="2">Protein from nitrogen regulatory protein P-II (GLNB) family, ortholog YAAQ B. subtilis</fullName>
    </submittedName>
</protein>
<dbReference type="EMBL" id="LT630287">
    <property type="protein sequence ID" value="SFV40221.1"/>
    <property type="molecule type" value="Genomic_DNA"/>
</dbReference>
<dbReference type="InterPro" id="IPR011322">
    <property type="entry name" value="N-reg_PII-like_a/b"/>
</dbReference>
<evidence type="ECO:0000313" key="1">
    <source>
        <dbReference type="EMBL" id="KRN83833.1"/>
    </source>
</evidence>
<dbReference type="PATRIC" id="fig|89059.3.peg.1395"/>
<evidence type="ECO:0000313" key="4">
    <source>
        <dbReference type="Proteomes" id="UP000190935"/>
    </source>
</evidence>
<dbReference type="AlphaFoldDB" id="A0A0R2K2H1"/>
<reference evidence="4" key="3">
    <citation type="submission" date="2016-11" db="EMBL/GenBank/DDBJ databases">
        <authorList>
            <person name="Papadimitriou K."/>
        </authorList>
    </citation>
    <scope>NUCLEOTIDE SEQUENCE [LARGE SCALE GENOMIC DNA]</scope>
    <source>
        <strain evidence="4">ACA-DC 1533</strain>
    </source>
</reference>
<accession>A0A0R2K2H1</accession>
<sequence length="109" mass="11901">MKLIIAIIQDKDSNRLSNAFIEKDIRATKLSSTGGFLRSGNSTFLVGVEDEKVEDVLDLIKTTSKTRKQFMAPPVNLDSPMEAAGAYPVEVQVGGATVFVLPIDAFHQF</sequence>
<dbReference type="SUPFAM" id="SSF54913">
    <property type="entry name" value="GlnB-like"/>
    <property type="match status" value="1"/>
</dbReference>
<proteinExistence type="predicted"/>
<dbReference type="OrthoDB" id="9794275at2"/>
<gene>
    <name evidence="1" type="ORF">IV43_GL001297</name>
    <name evidence="2" type="ORF">LAC1533_0801</name>
</gene>
<dbReference type="GeneID" id="95348880"/>
<name>A0A0R2K2H1_9LACO</name>
<dbReference type="Proteomes" id="UP000051491">
    <property type="component" value="Unassembled WGS sequence"/>
</dbReference>
<dbReference type="InterPro" id="IPR010375">
    <property type="entry name" value="CdAMP_rec"/>
</dbReference>
<dbReference type="Gene3D" id="3.30.70.120">
    <property type="match status" value="1"/>
</dbReference>
<dbReference type="PANTHER" id="PTHR38456">
    <property type="entry name" value="CYCLIC DI-AMP RECEPTOR A"/>
    <property type="match status" value="1"/>
</dbReference>
<dbReference type="Pfam" id="PF06153">
    <property type="entry name" value="CdAMP_rec"/>
    <property type="match status" value="1"/>
</dbReference>
<evidence type="ECO:0000313" key="3">
    <source>
        <dbReference type="Proteomes" id="UP000051491"/>
    </source>
</evidence>
<dbReference type="STRING" id="89059.LAC1533_0801"/>
<evidence type="ECO:0000313" key="2">
    <source>
        <dbReference type="EMBL" id="SFV40221.1"/>
    </source>
</evidence>
<dbReference type="PANTHER" id="PTHR38456:SF1">
    <property type="entry name" value="CYCLIC DI-AMP RECEPTOR A"/>
    <property type="match status" value="1"/>
</dbReference>
<reference evidence="2" key="2">
    <citation type="submission" date="2016-11" db="EMBL/GenBank/DDBJ databases">
        <authorList>
            <person name="Jaros S."/>
            <person name="Januszkiewicz K."/>
            <person name="Wedrychowicz H."/>
        </authorList>
    </citation>
    <scope>NUCLEOTIDE SEQUENCE [LARGE SCALE GENOMIC DNA]</scope>
    <source>
        <strain evidence="2">ACA-DC 1533</strain>
    </source>
</reference>
<reference evidence="1 3" key="1">
    <citation type="journal article" date="2015" name="Genome Announc.">
        <title>Expanding the biotechnology potential of lactobacilli through comparative genomics of 213 strains and associated genera.</title>
        <authorList>
            <person name="Sun Z."/>
            <person name="Harris H.M."/>
            <person name="McCann A."/>
            <person name="Guo C."/>
            <person name="Argimon S."/>
            <person name="Zhang W."/>
            <person name="Yang X."/>
            <person name="Jeffery I.B."/>
            <person name="Cooney J.C."/>
            <person name="Kagawa T.F."/>
            <person name="Liu W."/>
            <person name="Song Y."/>
            <person name="Salvetti E."/>
            <person name="Wrobel A."/>
            <person name="Rasinkangas P."/>
            <person name="Parkhill J."/>
            <person name="Rea M.C."/>
            <person name="O'Sullivan O."/>
            <person name="Ritari J."/>
            <person name="Douillard F.P."/>
            <person name="Paul Ross R."/>
            <person name="Yang R."/>
            <person name="Briner A.E."/>
            <person name="Felis G.E."/>
            <person name="de Vos W.M."/>
            <person name="Barrangou R."/>
            <person name="Klaenhammer T.R."/>
            <person name="Caufield P.W."/>
            <person name="Cui Y."/>
            <person name="Zhang H."/>
            <person name="O'Toole P.W."/>
        </authorList>
    </citation>
    <scope>NUCLEOTIDE SEQUENCE [LARGE SCALE GENOMIC DNA]</scope>
    <source>
        <strain evidence="1 3">DSM 15353</strain>
    </source>
</reference>
<dbReference type="KEGG" id="laca:LAC1533_0801"/>
<organism evidence="1 3">
    <name type="scientific">Ligilactobacillus acidipiscis</name>
    <dbReference type="NCBI Taxonomy" id="89059"/>
    <lineage>
        <taxon>Bacteria</taxon>
        <taxon>Bacillati</taxon>
        <taxon>Bacillota</taxon>
        <taxon>Bacilli</taxon>
        <taxon>Lactobacillales</taxon>
        <taxon>Lactobacillaceae</taxon>
        <taxon>Ligilactobacillus</taxon>
    </lineage>
</organism>
<dbReference type="InterPro" id="IPR015867">
    <property type="entry name" value="N-reg_PII/ATP_PRibTrfase_C"/>
</dbReference>
<dbReference type="EMBL" id="JQBK01000035">
    <property type="protein sequence ID" value="KRN83833.1"/>
    <property type="molecule type" value="Genomic_DNA"/>
</dbReference>
<dbReference type="RefSeq" id="WP_010497867.1">
    <property type="nucleotide sequence ID" value="NZ_CP113926.1"/>
</dbReference>